<dbReference type="Gramene" id="C.cajan_22081.t">
    <property type="protein sequence ID" value="C.cajan_22081.t.cds1"/>
    <property type="gene ID" value="C.cajan_22081"/>
</dbReference>
<protein>
    <submittedName>
        <fullName evidence="1">Uncharacterized protein</fullName>
    </submittedName>
</protein>
<gene>
    <name evidence="1" type="ORF">KK1_022734</name>
</gene>
<dbReference type="PANTHER" id="PTHR37610">
    <property type="entry name" value="CCHC-TYPE DOMAIN-CONTAINING PROTEIN"/>
    <property type="match status" value="1"/>
</dbReference>
<dbReference type="EMBL" id="CM003606">
    <property type="protein sequence ID" value="KYP69083.1"/>
    <property type="molecule type" value="Genomic_DNA"/>
</dbReference>
<dbReference type="Proteomes" id="UP000075243">
    <property type="component" value="Chromosome 4"/>
</dbReference>
<name>A0A151TPW0_CAJCA</name>
<sequence length="111" mass="12941">MVISWITRSVSLQIAQSIVYIDNAEDLRDKFSKGDHFRMSDLLQEIHSIKQGERTISTYHTDLKILWEELEILRPIPACSCTVKCTCELVKTLRNYKETEYVICFLKGLND</sequence>
<dbReference type="AlphaFoldDB" id="A0A151TPW0"/>
<organism evidence="1 2">
    <name type="scientific">Cajanus cajan</name>
    <name type="common">Pigeon pea</name>
    <name type="synonym">Cajanus indicus</name>
    <dbReference type="NCBI Taxonomy" id="3821"/>
    <lineage>
        <taxon>Eukaryota</taxon>
        <taxon>Viridiplantae</taxon>
        <taxon>Streptophyta</taxon>
        <taxon>Embryophyta</taxon>
        <taxon>Tracheophyta</taxon>
        <taxon>Spermatophyta</taxon>
        <taxon>Magnoliopsida</taxon>
        <taxon>eudicotyledons</taxon>
        <taxon>Gunneridae</taxon>
        <taxon>Pentapetalae</taxon>
        <taxon>rosids</taxon>
        <taxon>fabids</taxon>
        <taxon>Fabales</taxon>
        <taxon>Fabaceae</taxon>
        <taxon>Papilionoideae</taxon>
        <taxon>50 kb inversion clade</taxon>
        <taxon>NPAAA clade</taxon>
        <taxon>indigoferoid/millettioid clade</taxon>
        <taxon>Phaseoleae</taxon>
        <taxon>Cajanus</taxon>
    </lineage>
</organism>
<keyword evidence="2" id="KW-1185">Reference proteome</keyword>
<evidence type="ECO:0000313" key="2">
    <source>
        <dbReference type="Proteomes" id="UP000075243"/>
    </source>
</evidence>
<evidence type="ECO:0000313" key="1">
    <source>
        <dbReference type="EMBL" id="KYP69083.1"/>
    </source>
</evidence>
<accession>A0A151TPW0</accession>
<dbReference type="PANTHER" id="PTHR37610:SF55">
    <property type="entry name" value="RETROTRANSPOSON COPIA-LIKE N-TERMINAL DOMAIN-CONTAINING PROTEIN"/>
    <property type="match status" value="1"/>
</dbReference>
<reference evidence="1 2" key="1">
    <citation type="journal article" date="2012" name="Nat. Biotechnol.">
        <title>Draft genome sequence of pigeonpea (Cajanus cajan), an orphan legume crop of resource-poor farmers.</title>
        <authorList>
            <person name="Varshney R.K."/>
            <person name="Chen W."/>
            <person name="Li Y."/>
            <person name="Bharti A.K."/>
            <person name="Saxena R.K."/>
            <person name="Schlueter J.A."/>
            <person name="Donoghue M.T."/>
            <person name="Azam S."/>
            <person name="Fan G."/>
            <person name="Whaley A.M."/>
            <person name="Farmer A.D."/>
            <person name="Sheridan J."/>
            <person name="Iwata A."/>
            <person name="Tuteja R."/>
            <person name="Penmetsa R.V."/>
            <person name="Wu W."/>
            <person name="Upadhyaya H.D."/>
            <person name="Yang S.P."/>
            <person name="Shah T."/>
            <person name="Saxena K.B."/>
            <person name="Michael T."/>
            <person name="McCombie W.R."/>
            <person name="Yang B."/>
            <person name="Zhang G."/>
            <person name="Yang H."/>
            <person name="Wang J."/>
            <person name="Spillane C."/>
            <person name="Cook D.R."/>
            <person name="May G.D."/>
            <person name="Xu X."/>
            <person name="Jackson S.A."/>
        </authorList>
    </citation>
    <scope>NUCLEOTIDE SEQUENCE [LARGE SCALE GENOMIC DNA]</scope>
    <source>
        <strain evidence="2">cv. Asha</strain>
    </source>
</reference>
<proteinExistence type="predicted"/>